<dbReference type="Pfam" id="PF00440">
    <property type="entry name" value="TetR_N"/>
    <property type="match status" value="1"/>
</dbReference>
<sequence length="236" mass="25480">MPPRQCGIATDDTTMHEQLDTYLRAKAKPAANAPEPAPRSANPQRRDAILDVARQVFLESGYEGASMSQIAVRLGGSKGTLYSYFDSKEALFEALIADTCARTREAVFDTPADLPLRESLRSIAVGYIRLIMSDYTVRMFQIIAAESQRWPALGARLYEAGPAAAAARLGTHLDQRAGDAGLSIPDSLAAAQTFLTLCRGALHLQRVLGIAAEPDDAAIDSHADKAVTAFWRLYAA</sequence>
<evidence type="ECO:0000256" key="3">
    <source>
        <dbReference type="ARBA" id="ARBA00023163"/>
    </source>
</evidence>
<dbReference type="Gene3D" id="1.10.357.10">
    <property type="entry name" value="Tetracycline Repressor, domain 2"/>
    <property type="match status" value="1"/>
</dbReference>
<evidence type="ECO:0000256" key="2">
    <source>
        <dbReference type="ARBA" id="ARBA00023125"/>
    </source>
</evidence>
<dbReference type="InterPro" id="IPR050109">
    <property type="entry name" value="HTH-type_TetR-like_transc_reg"/>
</dbReference>
<dbReference type="Gene3D" id="1.10.10.60">
    <property type="entry name" value="Homeodomain-like"/>
    <property type="match status" value="1"/>
</dbReference>
<dbReference type="InterPro" id="IPR009057">
    <property type="entry name" value="Homeodomain-like_sf"/>
</dbReference>
<dbReference type="SUPFAM" id="SSF46689">
    <property type="entry name" value="Homeodomain-like"/>
    <property type="match status" value="1"/>
</dbReference>
<dbReference type="PANTHER" id="PTHR30055:SF146">
    <property type="entry name" value="HTH-TYPE TRANSCRIPTIONAL DUAL REGULATOR CECR"/>
    <property type="match status" value="1"/>
</dbReference>
<dbReference type="Pfam" id="PF14246">
    <property type="entry name" value="TetR_C_7"/>
    <property type="match status" value="1"/>
</dbReference>
<dbReference type="Proteomes" id="UP000481327">
    <property type="component" value="Unassembled WGS sequence"/>
</dbReference>
<dbReference type="FunFam" id="1.10.10.60:FF:000141">
    <property type="entry name" value="TetR family transcriptional regulator"/>
    <property type="match status" value="1"/>
</dbReference>
<organism evidence="6 7">
    <name type="scientific">Sandarakinorhabdus fusca</name>
    <dbReference type="NCBI Taxonomy" id="1439888"/>
    <lineage>
        <taxon>Bacteria</taxon>
        <taxon>Pseudomonadati</taxon>
        <taxon>Pseudomonadota</taxon>
        <taxon>Alphaproteobacteria</taxon>
        <taxon>Sphingomonadales</taxon>
        <taxon>Sphingosinicellaceae</taxon>
        <taxon>Sandarakinorhabdus</taxon>
    </lineage>
</organism>
<proteinExistence type="predicted"/>
<name>A0A7C9GVI3_9SPHN</name>
<dbReference type="GO" id="GO:0000976">
    <property type="term" value="F:transcription cis-regulatory region binding"/>
    <property type="evidence" value="ECO:0007669"/>
    <property type="project" value="TreeGrafter"/>
</dbReference>
<protein>
    <submittedName>
        <fullName evidence="6">TetR family transcriptional regulator</fullName>
    </submittedName>
</protein>
<dbReference type="PRINTS" id="PR00455">
    <property type="entry name" value="HTHTETR"/>
</dbReference>
<evidence type="ECO:0000256" key="4">
    <source>
        <dbReference type="PROSITE-ProRule" id="PRU00335"/>
    </source>
</evidence>
<dbReference type="GO" id="GO:0003700">
    <property type="term" value="F:DNA-binding transcription factor activity"/>
    <property type="evidence" value="ECO:0007669"/>
    <property type="project" value="TreeGrafter"/>
</dbReference>
<feature type="domain" description="HTH tetR-type" evidence="5">
    <location>
        <begin position="43"/>
        <end position="103"/>
    </location>
</feature>
<evidence type="ECO:0000256" key="1">
    <source>
        <dbReference type="ARBA" id="ARBA00023015"/>
    </source>
</evidence>
<comment type="caution">
    <text evidence="6">The sequence shown here is derived from an EMBL/GenBank/DDBJ whole genome shotgun (WGS) entry which is preliminary data.</text>
</comment>
<evidence type="ECO:0000313" key="6">
    <source>
        <dbReference type="EMBL" id="MQT17558.1"/>
    </source>
</evidence>
<dbReference type="InterPro" id="IPR039536">
    <property type="entry name" value="TetR_C_Proteobacteria"/>
</dbReference>
<keyword evidence="7" id="KW-1185">Reference proteome</keyword>
<dbReference type="AlphaFoldDB" id="A0A7C9GVI3"/>
<dbReference type="PANTHER" id="PTHR30055">
    <property type="entry name" value="HTH-TYPE TRANSCRIPTIONAL REGULATOR RUTR"/>
    <property type="match status" value="1"/>
</dbReference>
<keyword evidence="1" id="KW-0805">Transcription regulation</keyword>
<reference evidence="6 7" key="1">
    <citation type="submission" date="2019-09" db="EMBL/GenBank/DDBJ databases">
        <title>Polymorphobacter sp. isolated from a lake in China.</title>
        <authorList>
            <person name="Liu Z."/>
        </authorList>
    </citation>
    <scope>NUCLEOTIDE SEQUENCE [LARGE SCALE GENOMIC DNA]</scope>
    <source>
        <strain evidence="6 7">D40P</strain>
    </source>
</reference>
<gene>
    <name evidence="6" type="ORF">F3168_09820</name>
</gene>
<keyword evidence="2 4" id="KW-0238">DNA-binding</keyword>
<keyword evidence="3" id="KW-0804">Transcription</keyword>
<dbReference type="OrthoDB" id="9795242at2"/>
<dbReference type="PROSITE" id="PS50977">
    <property type="entry name" value="HTH_TETR_2"/>
    <property type="match status" value="1"/>
</dbReference>
<dbReference type="EMBL" id="WIOL01000003">
    <property type="protein sequence ID" value="MQT17558.1"/>
    <property type="molecule type" value="Genomic_DNA"/>
</dbReference>
<evidence type="ECO:0000313" key="7">
    <source>
        <dbReference type="Proteomes" id="UP000481327"/>
    </source>
</evidence>
<feature type="DNA-binding region" description="H-T-H motif" evidence="4">
    <location>
        <begin position="66"/>
        <end position="85"/>
    </location>
</feature>
<dbReference type="InterPro" id="IPR001647">
    <property type="entry name" value="HTH_TetR"/>
</dbReference>
<accession>A0A7C9GVI3</accession>
<evidence type="ECO:0000259" key="5">
    <source>
        <dbReference type="PROSITE" id="PS50977"/>
    </source>
</evidence>